<dbReference type="Pfam" id="PF01391">
    <property type="entry name" value="Collagen"/>
    <property type="match status" value="1"/>
</dbReference>
<evidence type="ECO:0000313" key="7">
    <source>
        <dbReference type="EMBL" id="EDO46093.1"/>
    </source>
</evidence>
<keyword evidence="4" id="KW-0325">Glycoprotein</keyword>
<dbReference type="eggNOG" id="KOG2579">
    <property type="taxonomic scope" value="Eukaryota"/>
</dbReference>
<evidence type="ECO:0000256" key="5">
    <source>
        <dbReference type="SAM" id="MobiDB-lite"/>
    </source>
</evidence>
<organism evidence="7 8">
    <name type="scientific">Nematostella vectensis</name>
    <name type="common">Starlet sea anemone</name>
    <dbReference type="NCBI Taxonomy" id="45351"/>
    <lineage>
        <taxon>Eukaryota</taxon>
        <taxon>Metazoa</taxon>
        <taxon>Cnidaria</taxon>
        <taxon>Anthozoa</taxon>
        <taxon>Hexacorallia</taxon>
        <taxon>Actiniaria</taxon>
        <taxon>Edwardsiidae</taxon>
        <taxon>Nematostella</taxon>
    </lineage>
</organism>
<dbReference type="NCBIfam" id="NF040941">
    <property type="entry name" value="GGGWT_bact"/>
    <property type="match status" value="1"/>
</dbReference>
<feature type="region of interest" description="Disordered" evidence="5">
    <location>
        <begin position="1"/>
        <end position="50"/>
    </location>
</feature>
<name>A7RR21_NEMVE</name>
<dbReference type="InterPro" id="IPR036056">
    <property type="entry name" value="Fibrinogen-like_C"/>
</dbReference>
<dbReference type="Gene3D" id="3.90.215.10">
    <property type="entry name" value="Gamma Fibrinogen, chain A, domain 1"/>
    <property type="match status" value="1"/>
</dbReference>
<dbReference type="PhylomeDB" id="A7RR21"/>
<evidence type="ECO:0000313" key="8">
    <source>
        <dbReference type="Proteomes" id="UP000001593"/>
    </source>
</evidence>
<dbReference type="InterPro" id="IPR002181">
    <property type="entry name" value="Fibrinogen_a/b/g_C_dom"/>
</dbReference>
<dbReference type="InterPro" id="IPR020837">
    <property type="entry name" value="Fibrinogen_CS"/>
</dbReference>
<dbReference type="PANTHER" id="PTHR47221:SF5">
    <property type="entry name" value="FIBRINOGEN C-TERMINAL DOMAIN-CONTAINING PROTEIN"/>
    <property type="match status" value="1"/>
</dbReference>
<dbReference type="Proteomes" id="UP000001593">
    <property type="component" value="Unassembled WGS sequence"/>
</dbReference>
<dbReference type="InParanoid" id="A7RR21"/>
<keyword evidence="8" id="KW-1185">Reference proteome</keyword>
<dbReference type="InterPro" id="IPR014716">
    <property type="entry name" value="Fibrinogen_a/b/g_C_1"/>
</dbReference>
<gene>
    <name evidence="7" type="ORF">NEMVEDRAFT_v1g90597</name>
</gene>
<dbReference type="PROSITE" id="PS51406">
    <property type="entry name" value="FIBRINOGEN_C_2"/>
    <property type="match status" value="1"/>
</dbReference>
<dbReference type="EMBL" id="DS469530">
    <property type="protein sequence ID" value="EDO46093.1"/>
    <property type="molecule type" value="Genomic_DNA"/>
</dbReference>
<comment type="subcellular location">
    <subcellularLocation>
        <location evidence="1">Secreted</location>
    </subcellularLocation>
</comment>
<evidence type="ECO:0000256" key="4">
    <source>
        <dbReference type="ARBA" id="ARBA00023180"/>
    </source>
</evidence>
<dbReference type="CDD" id="cd00087">
    <property type="entry name" value="FReD"/>
    <property type="match status" value="1"/>
</dbReference>
<feature type="non-terminal residue" evidence="7">
    <location>
        <position position="264"/>
    </location>
</feature>
<dbReference type="PROSITE" id="PS00514">
    <property type="entry name" value="FIBRINOGEN_C_1"/>
    <property type="match status" value="1"/>
</dbReference>
<dbReference type="Pfam" id="PF00147">
    <property type="entry name" value="Fibrinogen_C"/>
    <property type="match status" value="1"/>
</dbReference>
<protein>
    <recommendedName>
        <fullName evidence="6">Fibrinogen C-terminal domain-containing protein</fullName>
    </recommendedName>
</protein>
<proteinExistence type="predicted"/>
<dbReference type="InterPro" id="IPR037579">
    <property type="entry name" value="FIB_ANG-like"/>
</dbReference>
<evidence type="ECO:0000256" key="3">
    <source>
        <dbReference type="ARBA" id="ARBA00023157"/>
    </source>
</evidence>
<dbReference type="FunFam" id="3.90.215.10:FF:000001">
    <property type="entry name" value="Tenascin isoform 1"/>
    <property type="match status" value="1"/>
</dbReference>
<dbReference type="HOGENOM" id="CLU_038628_6_0_1"/>
<evidence type="ECO:0000259" key="6">
    <source>
        <dbReference type="PROSITE" id="PS51406"/>
    </source>
</evidence>
<dbReference type="SUPFAM" id="SSF56496">
    <property type="entry name" value="Fibrinogen C-terminal domain-like"/>
    <property type="match status" value="1"/>
</dbReference>
<dbReference type="GO" id="GO:0005615">
    <property type="term" value="C:extracellular space"/>
    <property type="evidence" value="ECO:0000318"/>
    <property type="project" value="GO_Central"/>
</dbReference>
<dbReference type="OMA" id="LNGMYYG"/>
<feature type="domain" description="Fibrinogen C-terminal" evidence="6">
    <location>
        <begin position="41"/>
        <end position="256"/>
    </location>
</feature>
<feature type="compositionally biased region" description="Basic and acidic residues" evidence="5">
    <location>
        <begin position="31"/>
        <end position="50"/>
    </location>
</feature>
<reference evidence="7 8" key="1">
    <citation type="journal article" date="2007" name="Science">
        <title>Sea anemone genome reveals ancestral eumetazoan gene repertoire and genomic organization.</title>
        <authorList>
            <person name="Putnam N.H."/>
            <person name="Srivastava M."/>
            <person name="Hellsten U."/>
            <person name="Dirks B."/>
            <person name="Chapman J."/>
            <person name="Salamov A."/>
            <person name="Terry A."/>
            <person name="Shapiro H."/>
            <person name="Lindquist E."/>
            <person name="Kapitonov V.V."/>
            <person name="Jurka J."/>
            <person name="Genikhovich G."/>
            <person name="Grigoriev I.V."/>
            <person name="Lucas S.M."/>
            <person name="Steele R.E."/>
            <person name="Finnerty J.R."/>
            <person name="Technau U."/>
            <person name="Martindale M.Q."/>
            <person name="Rokhsar D.S."/>
        </authorList>
    </citation>
    <scope>NUCLEOTIDE SEQUENCE [LARGE SCALE GENOMIC DNA]</scope>
    <source>
        <strain evidence="8">CH2 X CH6</strain>
    </source>
</reference>
<dbReference type="InterPro" id="IPR008160">
    <property type="entry name" value="Collagen"/>
</dbReference>
<keyword evidence="3" id="KW-1015">Disulfide bond</keyword>
<evidence type="ECO:0000256" key="2">
    <source>
        <dbReference type="ARBA" id="ARBA00022525"/>
    </source>
</evidence>
<dbReference type="AlphaFoldDB" id="A7RR21"/>
<dbReference type="SMART" id="SM00186">
    <property type="entry name" value="FBG"/>
    <property type="match status" value="1"/>
</dbReference>
<evidence type="ECO:0000256" key="1">
    <source>
        <dbReference type="ARBA" id="ARBA00004613"/>
    </source>
</evidence>
<keyword evidence="2" id="KW-0964">Secreted</keyword>
<accession>A7RR21</accession>
<sequence length="264" mass="29337">VQGPQGLRGPRGYSGDRGPQGIPGDMGPRGAKGDKGDRGEPGETGSDRDCADLYMAGHRKSGVYPIAPDDLGSFDVYCDMETSGGGWTVIQRRIDGQVSFYRDWNDYKTGFGDLKTEFWLGNNKIHRLVTTTSTSLRVELSDWKNITVYAYYGRFRIENEANKYRLSVGAYRGTAGDSLRYHDNMSFSTKDRDNDRWAGYACAVDLTGGWWYNNCHASNLNGMYYGNIKDYGGVGWAGFRHNLSLKSAEMKIRPDSFGEGGSKT</sequence>
<dbReference type="PANTHER" id="PTHR47221">
    <property type="entry name" value="FIBRINOGEN ALPHA CHAIN"/>
    <property type="match status" value="1"/>
</dbReference>